<dbReference type="PROSITE" id="PS50850">
    <property type="entry name" value="MFS"/>
    <property type="match status" value="1"/>
</dbReference>
<dbReference type="Gene3D" id="1.20.1250.20">
    <property type="entry name" value="MFS general substrate transporter like domains"/>
    <property type="match status" value="2"/>
</dbReference>
<feature type="transmembrane region" description="Helical" evidence="7">
    <location>
        <begin position="257"/>
        <end position="275"/>
    </location>
</feature>
<evidence type="ECO:0000256" key="7">
    <source>
        <dbReference type="SAM" id="Phobius"/>
    </source>
</evidence>
<feature type="transmembrane region" description="Helical" evidence="7">
    <location>
        <begin position="335"/>
        <end position="354"/>
    </location>
</feature>
<gene>
    <name evidence="9" type="ORF">GCM10023171_15760</name>
</gene>
<comment type="caution">
    <text evidence="9">The sequence shown here is derived from an EMBL/GenBank/DDBJ whole genome shotgun (WGS) entry which is preliminary data.</text>
</comment>
<evidence type="ECO:0000256" key="6">
    <source>
        <dbReference type="ARBA" id="ARBA00023136"/>
    </source>
</evidence>
<keyword evidence="6 7" id="KW-0472">Membrane</keyword>
<feature type="transmembrane region" description="Helical" evidence="7">
    <location>
        <begin position="375"/>
        <end position="396"/>
    </location>
</feature>
<name>A0ABP8PBA9_9MICO</name>
<evidence type="ECO:0000256" key="3">
    <source>
        <dbReference type="ARBA" id="ARBA00022475"/>
    </source>
</evidence>
<evidence type="ECO:0000259" key="8">
    <source>
        <dbReference type="PROSITE" id="PS50850"/>
    </source>
</evidence>
<feature type="transmembrane region" description="Helical" evidence="7">
    <location>
        <begin position="59"/>
        <end position="79"/>
    </location>
</feature>
<sequence>MASATVTRADERRTRRRAISGSVIGTALEWYDFFLYGTAAALVFNHLFFPTLDPLTGTLLAFGSFAVGFIARPIGAIVFGHYGDRVGRKRVLVITLLIMGISTMLIGLLPGYTTVGVLAPIALTVLRFVQGFGLGGEWGGAVLMSLEHGDPRRRGLAASWPQIGVPLGLLLANGVLTLFLWLTDDAAFLAWGWRVPFILSAVLIAIGLWIRLHVTESPEFERLAAEGNRVKHPILEVLKTQRRELLIATGSRVGTDVAFYIFVLFVVTYLTQMVGVEQTTATLVVLLSAAAMVIFIPAFGALSDKLGRKPVYVGGAVGALIWVFAFFPLLESHDLGLMILADFVGMLCWAAMYGPLAAFTTELFPANVRYSGASLGFQLSGILGGALAPIIAVALYGNFKSWLPIGVYVGVMLVITIVSVLVARESSKDEHALTPGSAA</sequence>
<accession>A0ABP8PBA9</accession>
<dbReference type="SUPFAM" id="SSF103473">
    <property type="entry name" value="MFS general substrate transporter"/>
    <property type="match status" value="1"/>
</dbReference>
<keyword evidence="10" id="KW-1185">Reference proteome</keyword>
<dbReference type="CDD" id="cd17369">
    <property type="entry name" value="MFS_ShiA_like"/>
    <property type="match status" value="1"/>
</dbReference>
<dbReference type="InterPro" id="IPR011701">
    <property type="entry name" value="MFS"/>
</dbReference>
<keyword evidence="2" id="KW-0813">Transport</keyword>
<evidence type="ECO:0000313" key="9">
    <source>
        <dbReference type="EMBL" id="GAA4483754.1"/>
    </source>
</evidence>
<dbReference type="PANTHER" id="PTHR43045">
    <property type="entry name" value="SHIKIMATE TRANSPORTER"/>
    <property type="match status" value="1"/>
</dbReference>
<evidence type="ECO:0000256" key="1">
    <source>
        <dbReference type="ARBA" id="ARBA00004651"/>
    </source>
</evidence>
<protein>
    <submittedName>
        <fullName evidence="9">MFS transporter</fullName>
    </submittedName>
</protein>
<reference evidence="10" key="1">
    <citation type="journal article" date="2019" name="Int. J. Syst. Evol. Microbiol.">
        <title>The Global Catalogue of Microorganisms (GCM) 10K type strain sequencing project: providing services to taxonomists for standard genome sequencing and annotation.</title>
        <authorList>
            <consortium name="The Broad Institute Genomics Platform"/>
            <consortium name="The Broad Institute Genome Sequencing Center for Infectious Disease"/>
            <person name="Wu L."/>
            <person name="Ma J."/>
        </authorList>
    </citation>
    <scope>NUCLEOTIDE SEQUENCE [LARGE SCALE GENOMIC DNA]</scope>
    <source>
        <strain evidence="10">JCM 17839</strain>
    </source>
</reference>
<feature type="transmembrane region" description="Helical" evidence="7">
    <location>
        <begin position="311"/>
        <end position="329"/>
    </location>
</feature>
<feature type="transmembrane region" description="Helical" evidence="7">
    <location>
        <begin position="163"/>
        <end position="182"/>
    </location>
</feature>
<feature type="transmembrane region" description="Helical" evidence="7">
    <location>
        <begin position="188"/>
        <end position="210"/>
    </location>
</feature>
<dbReference type="Proteomes" id="UP001500731">
    <property type="component" value="Unassembled WGS sequence"/>
</dbReference>
<feature type="transmembrane region" description="Helical" evidence="7">
    <location>
        <begin position="402"/>
        <end position="423"/>
    </location>
</feature>
<evidence type="ECO:0000256" key="2">
    <source>
        <dbReference type="ARBA" id="ARBA00022448"/>
    </source>
</evidence>
<dbReference type="InterPro" id="IPR005828">
    <property type="entry name" value="MFS_sugar_transport-like"/>
</dbReference>
<keyword evidence="5 7" id="KW-1133">Transmembrane helix</keyword>
<dbReference type="InterPro" id="IPR036259">
    <property type="entry name" value="MFS_trans_sf"/>
</dbReference>
<evidence type="ECO:0000256" key="4">
    <source>
        <dbReference type="ARBA" id="ARBA00022692"/>
    </source>
</evidence>
<keyword evidence="4 7" id="KW-0812">Transmembrane</keyword>
<feature type="transmembrane region" description="Helical" evidence="7">
    <location>
        <begin position="118"/>
        <end position="143"/>
    </location>
</feature>
<feature type="transmembrane region" description="Helical" evidence="7">
    <location>
        <begin position="91"/>
        <end position="112"/>
    </location>
</feature>
<keyword evidence="3" id="KW-1003">Cell membrane</keyword>
<feature type="domain" description="Major facilitator superfamily (MFS) profile" evidence="8">
    <location>
        <begin position="18"/>
        <end position="428"/>
    </location>
</feature>
<proteinExistence type="predicted"/>
<organism evidence="9 10">
    <name type="scientific">Microbacterium panaciterrae</name>
    <dbReference type="NCBI Taxonomy" id="985759"/>
    <lineage>
        <taxon>Bacteria</taxon>
        <taxon>Bacillati</taxon>
        <taxon>Actinomycetota</taxon>
        <taxon>Actinomycetes</taxon>
        <taxon>Micrococcales</taxon>
        <taxon>Microbacteriaceae</taxon>
        <taxon>Microbacterium</taxon>
    </lineage>
</organism>
<feature type="transmembrane region" description="Helical" evidence="7">
    <location>
        <begin position="281"/>
        <end position="299"/>
    </location>
</feature>
<dbReference type="EMBL" id="BAABGP010000009">
    <property type="protein sequence ID" value="GAA4483754.1"/>
    <property type="molecule type" value="Genomic_DNA"/>
</dbReference>
<evidence type="ECO:0000313" key="10">
    <source>
        <dbReference type="Proteomes" id="UP001500731"/>
    </source>
</evidence>
<dbReference type="Pfam" id="PF07690">
    <property type="entry name" value="MFS_1"/>
    <property type="match status" value="1"/>
</dbReference>
<evidence type="ECO:0000256" key="5">
    <source>
        <dbReference type="ARBA" id="ARBA00022989"/>
    </source>
</evidence>
<feature type="transmembrane region" description="Helical" evidence="7">
    <location>
        <begin position="21"/>
        <end position="47"/>
    </location>
</feature>
<dbReference type="PANTHER" id="PTHR43045:SF1">
    <property type="entry name" value="SHIKIMATE TRANSPORTER"/>
    <property type="match status" value="1"/>
</dbReference>
<comment type="subcellular location">
    <subcellularLocation>
        <location evidence="1">Cell membrane</location>
        <topology evidence="1">Multi-pass membrane protein</topology>
    </subcellularLocation>
</comment>
<dbReference type="Pfam" id="PF00083">
    <property type="entry name" value="Sugar_tr"/>
    <property type="match status" value="1"/>
</dbReference>
<dbReference type="InterPro" id="IPR020846">
    <property type="entry name" value="MFS_dom"/>
</dbReference>